<protein>
    <recommendedName>
        <fullName evidence="4">Alpha/beta hydrolase fold-3 domain-containing protein</fullName>
    </recommendedName>
</protein>
<organism evidence="5 6">
    <name type="scientific">Penicillium olsonii</name>
    <dbReference type="NCBI Taxonomy" id="99116"/>
    <lineage>
        <taxon>Eukaryota</taxon>
        <taxon>Fungi</taxon>
        <taxon>Dikarya</taxon>
        <taxon>Ascomycota</taxon>
        <taxon>Pezizomycotina</taxon>
        <taxon>Eurotiomycetes</taxon>
        <taxon>Eurotiomycetidae</taxon>
        <taxon>Eurotiales</taxon>
        <taxon>Aspergillaceae</taxon>
        <taxon>Penicillium</taxon>
    </lineage>
</organism>
<dbReference type="InterPro" id="IPR033140">
    <property type="entry name" value="Lipase_GDXG_put_SER_AS"/>
</dbReference>
<dbReference type="InterPro" id="IPR050300">
    <property type="entry name" value="GDXG_lipolytic_enzyme"/>
</dbReference>
<dbReference type="PANTHER" id="PTHR48081:SF8">
    <property type="entry name" value="ALPHA_BETA HYDROLASE FOLD-3 DOMAIN-CONTAINING PROTEIN-RELATED"/>
    <property type="match status" value="1"/>
</dbReference>
<accession>A0A9W4MX76</accession>
<dbReference type="GO" id="GO:0016787">
    <property type="term" value="F:hydrolase activity"/>
    <property type="evidence" value="ECO:0007669"/>
    <property type="project" value="UniProtKB-KW"/>
</dbReference>
<evidence type="ECO:0000313" key="5">
    <source>
        <dbReference type="EMBL" id="CAG8138818.1"/>
    </source>
</evidence>
<dbReference type="GO" id="GO:0072330">
    <property type="term" value="P:monocarboxylic acid biosynthetic process"/>
    <property type="evidence" value="ECO:0007669"/>
    <property type="project" value="UniProtKB-ARBA"/>
</dbReference>
<keyword evidence="6" id="KW-1185">Reference proteome</keyword>
<dbReference type="InterPro" id="IPR029058">
    <property type="entry name" value="AB_hydrolase_fold"/>
</dbReference>
<dbReference type="EMBL" id="CAJVOS010000029">
    <property type="protein sequence ID" value="CAG8138818.1"/>
    <property type="molecule type" value="Genomic_DNA"/>
</dbReference>
<name>A0A9W4MX76_PENOL</name>
<evidence type="ECO:0000256" key="2">
    <source>
        <dbReference type="ARBA" id="ARBA00022801"/>
    </source>
</evidence>
<evidence type="ECO:0000256" key="1">
    <source>
        <dbReference type="ARBA" id="ARBA00010515"/>
    </source>
</evidence>
<sequence>MPLILLQDSTMAFLSTTFAPLLYIRRRYRQDHDWSYRQALLVTWMKLFLRLFVAVHTKPPLSLKPGLEGDRFVQIEPAKTELYTGITLDKEIKPVPIGGTWFPSLYQYNTTTSQDKHIVLHFHGGSYILGDGRIASCKYLADSLLNHTPSSHVFSLQYRLACNPHCRFPAQLQDAITAYSYLIHTLHIPATRIVISGDSAGGHLALALLRYISDYNDDAVLPPPTCSWLFSPWCDIPGARNKRLWDNIPNAKTDYIPPSFPAWGAKHTIGNMEITREMEPYLAPIWHPFVLPSSVLVVSGGREVMCQEHDRLVRHLAKVQQNEQRVEFFVQDLLPHDILMVASILDFKKDADQCAVKAGTFLTQVLGASDDSEVPCVRFEGDSAV</sequence>
<dbReference type="AlphaFoldDB" id="A0A9W4MX76"/>
<gene>
    <name evidence="5" type="ORF">POLS_LOCUS5737</name>
</gene>
<evidence type="ECO:0000259" key="4">
    <source>
        <dbReference type="Pfam" id="PF07859"/>
    </source>
</evidence>
<dbReference type="Pfam" id="PF07859">
    <property type="entry name" value="Abhydrolase_3"/>
    <property type="match status" value="1"/>
</dbReference>
<feature type="active site" evidence="3">
    <location>
        <position position="199"/>
    </location>
</feature>
<comment type="caution">
    <text evidence="5">The sequence shown here is derived from an EMBL/GenBank/DDBJ whole genome shotgun (WGS) entry which is preliminary data.</text>
</comment>
<evidence type="ECO:0000256" key="3">
    <source>
        <dbReference type="PROSITE-ProRule" id="PRU10038"/>
    </source>
</evidence>
<feature type="domain" description="Alpha/beta hydrolase fold-3" evidence="4">
    <location>
        <begin position="119"/>
        <end position="338"/>
    </location>
</feature>
<dbReference type="InterPro" id="IPR013094">
    <property type="entry name" value="AB_hydrolase_3"/>
</dbReference>
<dbReference type="SUPFAM" id="SSF53474">
    <property type="entry name" value="alpha/beta-Hydrolases"/>
    <property type="match status" value="1"/>
</dbReference>
<evidence type="ECO:0000313" key="6">
    <source>
        <dbReference type="Proteomes" id="UP001153618"/>
    </source>
</evidence>
<dbReference type="GO" id="GO:0017000">
    <property type="term" value="P:antibiotic biosynthetic process"/>
    <property type="evidence" value="ECO:0007669"/>
    <property type="project" value="UniProtKB-ARBA"/>
</dbReference>
<dbReference type="Proteomes" id="UP001153618">
    <property type="component" value="Unassembled WGS sequence"/>
</dbReference>
<reference evidence="5" key="1">
    <citation type="submission" date="2021-07" db="EMBL/GenBank/DDBJ databases">
        <authorList>
            <person name="Branca A.L. A."/>
        </authorList>
    </citation>
    <scope>NUCLEOTIDE SEQUENCE</scope>
</reference>
<proteinExistence type="inferred from homology"/>
<comment type="similarity">
    <text evidence="1">Belongs to the 'GDXG' lipolytic enzyme family.</text>
</comment>
<keyword evidence="2" id="KW-0378">Hydrolase</keyword>
<dbReference type="PANTHER" id="PTHR48081">
    <property type="entry name" value="AB HYDROLASE SUPERFAMILY PROTEIN C4A8.06C"/>
    <property type="match status" value="1"/>
</dbReference>
<dbReference type="OrthoDB" id="2152029at2759"/>
<dbReference type="Gene3D" id="3.40.50.1820">
    <property type="entry name" value="alpha/beta hydrolase"/>
    <property type="match status" value="1"/>
</dbReference>
<dbReference type="PROSITE" id="PS01174">
    <property type="entry name" value="LIPASE_GDXG_SER"/>
    <property type="match status" value="1"/>
</dbReference>